<organism evidence="4 5">
    <name type="scientific">Rhodanobacter spathiphylli B39</name>
    <dbReference type="NCBI Taxonomy" id="1163407"/>
    <lineage>
        <taxon>Bacteria</taxon>
        <taxon>Pseudomonadati</taxon>
        <taxon>Pseudomonadota</taxon>
        <taxon>Gammaproteobacteria</taxon>
        <taxon>Lysobacterales</taxon>
        <taxon>Rhodanobacteraceae</taxon>
        <taxon>Rhodanobacter</taxon>
    </lineage>
</organism>
<dbReference type="GO" id="GO:0032049">
    <property type="term" value="P:cardiolipin biosynthetic process"/>
    <property type="evidence" value="ECO:0007669"/>
    <property type="project" value="UniProtKB-ARBA"/>
</dbReference>
<dbReference type="GO" id="GO:0030572">
    <property type="term" value="F:phosphatidyltransferase activity"/>
    <property type="evidence" value="ECO:0007669"/>
    <property type="project" value="UniProtKB-ARBA"/>
</dbReference>
<evidence type="ECO:0000259" key="3">
    <source>
        <dbReference type="PROSITE" id="PS50035"/>
    </source>
</evidence>
<feature type="region of interest" description="Disordered" evidence="1">
    <location>
        <begin position="386"/>
        <end position="416"/>
    </location>
</feature>
<evidence type="ECO:0000313" key="5">
    <source>
        <dbReference type="Proteomes" id="UP000003226"/>
    </source>
</evidence>
<dbReference type="InterPro" id="IPR001736">
    <property type="entry name" value="PLipase_D/transphosphatidylase"/>
</dbReference>
<feature type="transmembrane region" description="Helical" evidence="2">
    <location>
        <begin position="470"/>
        <end position="488"/>
    </location>
</feature>
<dbReference type="Gene3D" id="3.30.870.10">
    <property type="entry name" value="Endonuclease Chain A"/>
    <property type="match status" value="2"/>
</dbReference>
<dbReference type="PROSITE" id="PS50035">
    <property type="entry name" value="PLD"/>
    <property type="match status" value="1"/>
</dbReference>
<dbReference type="CDD" id="cd09159">
    <property type="entry name" value="PLDc_ybhO_like_2"/>
    <property type="match status" value="1"/>
</dbReference>
<dbReference type="Proteomes" id="UP000003226">
    <property type="component" value="Unassembled WGS sequence"/>
</dbReference>
<dbReference type="PATRIC" id="fig|1163407.3.peg.770"/>
<protein>
    <submittedName>
        <fullName evidence="4">Phosphatidylserine/phosphatidylglycerophosphate/ cardiolipin synthase</fullName>
    </submittedName>
</protein>
<keyword evidence="2" id="KW-0472">Membrane</keyword>
<feature type="domain" description="PLD phosphodiesterase" evidence="3">
    <location>
        <begin position="320"/>
        <end position="347"/>
    </location>
</feature>
<dbReference type="PANTHER" id="PTHR21248">
    <property type="entry name" value="CARDIOLIPIN SYNTHASE"/>
    <property type="match status" value="1"/>
</dbReference>
<dbReference type="EMBL" id="AJXT01000004">
    <property type="protein sequence ID" value="EIL95259.1"/>
    <property type="molecule type" value="Genomic_DNA"/>
</dbReference>
<evidence type="ECO:0000313" key="4">
    <source>
        <dbReference type="EMBL" id="EIL95259.1"/>
    </source>
</evidence>
<gene>
    <name evidence="4" type="ORF">UU7_03822</name>
</gene>
<dbReference type="AlphaFoldDB" id="I4W718"/>
<keyword evidence="5" id="KW-1185">Reference proteome</keyword>
<proteinExistence type="predicted"/>
<dbReference type="PANTHER" id="PTHR21248:SF22">
    <property type="entry name" value="PHOSPHOLIPASE D"/>
    <property type="match status" value="1"/>
</dbReference>
<evidence type="ECO:0000256" key="2">
    <source>
        <dbReference type="SAM" id="Phobius"/>
    </source>
</evidence>
<dbReference type="SUPFAM" id="SSF56024">
    <property type="entry name" value="Phospholipase D/nuclease"/>
    <property type="match status" value="2"/>
</dbReference>
<evidence type="ECO:0000256" key="1">
    <source>
        <dbReference type="SAM" id="MobiDB-lite"/>
    </source>
</evidence>
<dbReference type="CDD" id="cd09110">
    <property type="entry name" value="PLDc_CLS_1"/>
    <property type="match status" value="1"/>
</dbReference>
<reference evidence="4 5" key="1">
    <citation type="journal article" date="2012" name="J. Bacteriol.">
        <title>Genome sequences for six rhodanobacter strains, isolated from soils and the terrestrial subsurface, with variable denitrification capabilities.</title>
        <authorList>
            <person name="Kostka J.E."/>
            <person name="Green S.J."/>
            <person name="Rishishwar L."/>
            <person name="Prakash O."/>
            <person name="Katz L.S."/>
            <person name="Marino-Ramirez L."/>
            <person name="Jordan I.K."/>
            <person name="Munk C."/>
            <person name="Ivanova N."/>
            <person name="Mikhailova N."/>
            <person name="Watson D.B."/>
            <person name="Brown S.D."/>
            <person name="Palumbo A.V."/>
            <person name="Brooks S.C."/>
        </authorList>
    </citation>
    <scope>NUCLEOTIDE SEQUENCE [LARGE SCALE GENOMIC DNA]</scope>
    <source>
        <strain evidence="4 5">B39</strain>
    </source>
</reference>
<sequence length="505" mass="54286">MKAPRRQAIAYTRPMPTPLIPPTPSRLLAEQALSRAAGAPLLSGNAVQLLIDAAAHYEAWLAAIRGAQHRVLLENYIVRDDEVGRAFRDALVERARSGVFIAVVTDWVGCLGQSRRSFWAPLHAAGGEVRVFNPPRLGQPLGWISRDHRKLLVVDGVQGFLSGVCISAKWLGDERRNVPPWRDTGVALQGPAVAELEAAFAQSWGETGAALRPLPAAPVPVPESPVGEVSLRVIATQPSTAGTYRLDQLIASMARKTLWLTDAYFVGVAPYVQALIAAARDGVDVRLLVPGSSDIPAVAGMSRSGYRPLLKAGIRVFEWNGSMLHAKTAVADGQWARVGSSNLNIASWLGNHEIDVAVEDDGFAGQLAAQYEKDLGNATEIVLASRRRRNGQGSSEQVRSSEARPPRVRHAGGSSGRAAAGALRIANSVGAALTNRRVLGDTSSSPLMIGAGVLLALAVVAFLWPAWIGWPFGVIAAWFALNLGIRSWRVRKRRWRELRDAGDDD</sequence>
<comment type="caution">
    <text evidence="4">The sequence shown here is derived from an EMBL/GenBank/DDBJ whole genome shotgun (WGS) entry which is preliminary data.</text>
</comment>
<keyword evidence="2" id="KW-0812">Transmembrane</keyword>
<dbReference type="InterPro" id="IPR025202">
    <property type="entry name" value="PLD-like_dom"/>
</dbReference>
<dbReference type="STRING" id="1163407.UU7_03822"/>
<name>I4W718_9GAMM</name>
<accession>I4W718</accession>
<keyword evidence="2" id="KW-1133">Transmembrane helix</keyword>
<dbReference type="Pfam" id="PF13091">
    <property type="entry name" value="PLDc_2"/>
    <property type="match status" value="1"/>
</dbReference>
<dbReference type="eggNOG" id="COG1502">
    <property type="taxonomic scope" value="Bacteria"/>
</dbReference>